<dbReference type="EMBL" id="JBAKFM010000002">
    <property type="protein sequence ID" value="MEX0468990.1"/>
    <property type="molecule type" value="Genomic_DNA"/>
</dbReference>
<dbReference type="Gene3D" id="3.90.1010.10">
    <property type="match status" value="1"/>
</dbReference>
<name>A0ABV3TBI5_9GAMM</name>
<proteinExistence type="predicted"/>
<protein>
    <recommendedName>
        <fullName evidence="4">NIF system FeS cluster assembly NifU N-terminal domain-containing protein</fullName>
    </recommendedName>
</protein>
<organism evidence="2 3">
    <name type="scientific">Spiribacter pallidus</name>
    <dbReference type="NCBI Taxonomy" id="1987936"/>
    <lineage>
        <taxon>Bacteria</taxon>
        <taxon>Pseudomonadati</taxon>
        <taxon>Pseudomonadota</taxon>
        <taxon>Gammaproteobacteria</taxon>
        <taxon>Chromatiales</taxon>
        <taxon>Ectothiorhodospiraceae</taxon>
        <taxon>Spiribacter</taxon>
    </lineage>
</organism>
<dbReference type="RefSeq" id="WP_367984937.1">
    <property type="nucleotide sequence ID" value="NZ_JBAKFH010000002.1"/>
</dbReference>
<evidence type="ECO:0000313" key="2">
    <source>
        <dbReference type="EMBL" id="MEX0468990.1"/>
    </source>
</evidence>
<evidence type="ECO:0008006" key="4">
    <source>
        <dbReference type="Google" id="ProtNLM"/>
    </source>
</evidence>
<feature type="region of interest" description="Disordered" evidence="1">
    <location>
        <begin position="1"/>
        <end position="22"/>
    </location>
</feature>
<dbReference type="Proteomes" id="UP001556709">
    <property type="component" value="Unassembled WGS sequence"/>
</dbReference>
<comment type="caution">
    <text evidence="2">The sequence shown here is derived from an EMBL/GenBank/DDBJ whole genome shotgun (WGS) entry which is preliminary data.</text>
</comment>
<dbReference type="SUPFAM" id="SSF82649">
    <property type="entry name" value="SufE/NifU"/>
    <property type="match status" value="1"/>
</dbReference>
<evidence type="ECO:0000313" key="3">
    <source>
        <dbReference type="Proteomes" id="UP001556709"/>
    </source>
</evidence>
<gene>
    <name evidence="2" type="ORF">V6X73_04545</name>
</gene>
<evidence type="ECO:0000256" key="1">
    <source>
        <dbReference type="SAM" id="MobiDB-lite"/>
    </source>
</evidence>
<accession>A0ABV3TBI5</accession>
<reference evidence="2 3" key="1">
    <citation type="submission" date="2024-02" db="EMBL/GenBank/DDBJ databases">
        <title>New especies of Spiribacter isolated from saline water.</title>
        <authorList>
            <person name="Leon M.J."/>
            <person name="De La Haba R."/>
            <person name="Sanchez-Porro C."/>
            <person name="Ventosa A."/>
        </authorList>
    </citation>
    <scope>NUCLEOTIDE SEQUENCE [LARGE SCALE GENOMIC DNA]</scope>
    <source>
        <strain evidence="3">ag22IC6-390</strain>
    </source>
</reference>
<keyword evidence="3" id="KW-1185">Reference proteome</keyword>
<sequence length="120" mass="12654">MDHRDQTGLGAPSDPTGWVSGSAGRIKDDCQAVCWLRSSRGVIRAARFEVFAGADALRAAGWLARWLEGRDIRDARAVTGHWLAQSAAMDAESRAEALCLEDALQAALAALPDEGGGCSS</sequence>